<dbReference type="GO" id="GO:0009307">
    <property type="term" value="P:DNA restriction-modification system"/>
    <property type="evidence" value="ECO:0007669"/>
    <property type="project" value="InterPro"/>
</dbReference>
<dbReference type="GO" id="GO:0009036">
    <property type="term" value="F:type II site-specific deoxyribonuclease activity"/>
    <property type="evidence" value="ECO:0007669"/>
    <property type="project" value="InterPro"/>
</dbReference>
<protein>
    <recommendedName>
        <fullName evidence="6">type II site-specific deoxyribonuclease</fullName>
        <ecNumber evidence="6">3.1.21.4</ecNumber>
    </recommendedName>
</protein>
<comment type="caution">
    <text evidence="7">The sequence shown here is derived from an EMBL/GenBank/DDBJ whole genome shotgun (WGS) entry which is preliminary data.</text>
</comment>
<dbReference type="InterPro" id="IPR019045">
    <property type="entry name" value="Restrct_endonuc_II_HinfI"/>
</dbReference>
<name>A0A8J8B5Y6_9EURY</name>
<keyword evidence="2" id="KW-0680">Restriction system</keyword>
<evidence type="ECO:0000256" key="3">
    <source>
        <dbReference type="ARBA" id="ARBA00022759"/>
    </source>
</evidence>
<dbReference type="EMBL" id="JWHL01000016">
    <property type="protein sequence ID" value="MBR1369628.1"/>
    <property type="molecule type" value="Genomic_DNA"/>
</dbReference>
<evidence type="ECO:0000256" key="4">
    <source>
        <dbReference type="ARBA" id="ARBA00022801"/>
    </source>
</evidence>
<evidence type="ECO:0000313" key="8">
    <source>
        <dbReference type="Proteomes" id="UP000730161"/>
    </source>
</evidence>
<evidence type="ECO:0000256" key="2">
    <source>
        <dbReference type="ARBA" id="ARBA00022747"/>
    </source>
</evidence>
<evidence type="ECO:0000256" key="1">
    <source>
        <dbReference type="ARBA" id="ARBA00022722"/>
    </source>
</evidence>
<accession>A0A8J8B5Y6</accession>
<keyword evidence="8" id="KW-1185">Reference proteome</keyword>
<gene>
    <name evidence="7" type="ORF">RJ53_09095</name>
</gene>
<proteinExistence type="predicted"/>
<organism evidence="7 8">
    <name type="scientific">Methanocalculus chunghsingensis</name>
    <dbReference type="NCBI Taxonomy" id="156457"/>
    <lineage>
        <taxon>Archaea</taxon>
        <taxon>Methanobacteriati</taxon>
        <taxon>Methanobacteriota</taxon>
        <taxon>Stenosarchaea group</taxon>
        <taxon>Methanomicrobia</taxon>
        <taxon>Methanomicrobiales</taxon>
        <taxon>Methanocalculaceae</taxon>
        <taxon>Methanocalculus</taxon>
    </lineage>
</organism>
<dbReference type="EC" id="3.1.21.4" evidence="6"/>
<keyword evidence="4" id="KW-0378">Hydrolase</keyword>
<comment type="catalytic activity">
    <reaction evidence="5">
        <text>Endonucleolytic cleavage of DNA to give specific double-stranded fragments with terminal 5'-phosphates.</text>
        <dbReference type="EC" id="3.1.21.4"/>
    </reaction>
</comment>
<evidence type="ECO:0000256" key="5">
    <source>
        <dbReference type="ARBA" id="ARBA00093760"/>
    </source>
</evidence>
<keyword evidence="3 7" id="KW-0255">Endonuclease</keyword>
<dbReference type="AlphaFoldDB" id="A0A8J8B5Y6"/>
<evidence type="ECO:0000256" key="6">
    <source>
        <dbReference type="ARBA" id="ARBA00093790"/>
    </source>
</evidence>
<dbReference type="Proteomes" id="UP000730161">
    <property type="component" value="Unassembled WGS sequence"/>
</dbReference>
<dbReference type="GO" id="GO:0003677">
    <property type="term" value="F:DNA binding"/>
    <property type="evidence" value="ECO:0007669"/>
    <property type="project" value="InterPro"/>
</dbReference>
<dbReference type="Pfam" id="PF09520">
    <property type="entry name" value="RE_TdeIII"/>
    <property type="match status" value="1"/>
</dbReference>
<evidence type="ECO:0000313" key="7">
    <source>
        <dbReference type="EMBL" id="MBR1369628.1"/>
    </source>
</evidence>
<keyword evidence="1" id="KW-0540">Nuclease</keyword>
<reference evidence="7" key="1">
    <citation type="submission" date="2014-12" db="EMBL/GenBank/DDBJ databases">
        <authorList>
            <person name="Huang H.-H."/>
            <person name="Chen S.-C."/>
            <person name="Lai M.-C."/>
        </authorList>
    </citation>
    <scope>NUCLEOTIDE SEQUENCE</scope>
    <source>
        <strain evidence="7">K1F9705b</strain>
    </source>
</reference>
<dbReference type="OrthoDB" id="109475at2157"/>
<sequence>MSDHEGMKLAIQKVIIQMMNNVMDRVLYSDPFVEEEHQSRKPLYSALVPDEIFKGSHFERRFVTPFGKVWEKLAVVAAESGLGYGSMEHRIDGLVREGCLNRIAEVLNRLEHAQRNRDRTRPDWKAELAYIMEGRGELIPVSVICDLYVEDTENNKRYAFELKAPLPNSDQTKVSKEKILKLHCMEPPVVDGAYFALPYNPYGTRENYSWSFPMRWFDMHLDEVVLIGDDFWDTIGGAGTYDAFISAINEIGPEYKDRIYREYLGIEPPLTYSPTRSLLREQPMEYQKKVQR</sequence>